<dbReference type="PANTHER" id="PTHR34504">
    <property type="entry name" value="ANTITOXIN HICB"/>
    <property type="match status" value="1"/>
</dbReference>
<dbReference type="InterPro" id="IPR035069">
    <property type="entry name" value="TTHA1013/TTHA0281-like"/>
</dbReference>
<proteinExistence type="predicted"/>
<dbReference type="InterPro" id="IPR031807">
    <property type="entry name" value="HicB-like"/>
</dbReference>
<keyword evidence="3" id="KW-1185">Reference proteome</keyword>
<gene>
    <name evidence="2" type="ORF">SAMN02746098_03628</name>
</gene>
<dbReference type="Proteomes" id="UP000183954">
    <property type="component" value="Unassembled WGS sequence"/>
</dbReference>
<evidence type="ECO:0000313" key="2">
    <source>
        <dbReference type="EMBL" id="SHI27179.1"/>
    </source>
</evidence>
<dbReference type="OrthoDB" id="5419659at2"/>
<dbReference type="SUPFAM" id="SSF143100">
    <property type="entry name" value="TTHA1013/TTHA0281-like"/>
    <property type="match status" value="1"/>
</dbReference>
<dbReference type="STRING" id="1121420.SAMN02746098_03628"/>
<sequence length="74" mass="8231">MQRRFKVILEKNESGGFTVTVPELPGCVTQGRDRNEALEHVQEAIEGFLEALVIEGLPIPSSTIVEMDEVQVSY</sequence>
<dbReference type="InterPro" id="IPR051404">
    <property type="entry name" value="TA_system_antitoxin"/>
</dbReference>
<dbReference type="PANTHER" id="PTHR34504:SF2">
    <property type="entry name" value="UPF0150 PROTEIN SSL0259"/>
    <property type="match status" value="1"/>
</dbReference>
<organism evidence="2 3">
    <name type="scientific">Desulfosporosinus lacus DSM 15449</name>
    <dbReference type="NCBI Taxonomy" id="1121420"/>
    <lineage>
        <taxon>Bacteria</taxon>
        <taxon>Bacillati</taxon>
        <taxon>Bacillota</taxon>
        <taxon>Clostridia</taxon>
        <taxon>Eubacteriales</taxon>
        <taxon>Desulfitobacteriaceae</taxon>
        <taxon>Desulfosporosinus</taxon>
    </lineage>
</organism>
<protein>
    <submittedName>
        <fullName evidence="2">Predicted nuclease of the RNAse H fold, HicB family</fullName>
    </submittedName>
</protein>
<evidence type="ECO:0000313" key="3">
    <source>
        <dbReference type="Proteomes" id="UP000183954"/>
    </source>
</evidence>
<feature type="domain" description="HicB-like antitoxin of toxin-antitoxin system" evidence="1">
    <location>
        <begin position="5"/>
        <end position="68"/>
    </location>
</feature>
<reference evidence="3" key="1">
    <citation type="submission" date="2016-11" db="EMBL/GenBank/DDBJ databases">
        <authorList>
            <person name="Varghese N."/>
            <person name="Submissions S."/>
        </authorList>
    </citation>
    <scope>NUCLEOTIDE SEQUENCE [LARGE SCALE GENOMIC DNA]</scope>
    <source>
        <strain evidence="3">DSM 15449</strain>
    </source>
</reference>
<dbReference type="EMBL" id="FQXJ01000014">
    <property type="protein sequence ID" value="SHI27179.1"/>
    <property type="molecule type" value="Genomic_DNA"/>
</dbReference>
<dbReference type="RefSeq" id="WP_073031115.1">
    <property type="nucleotide sequence ID" value="NZ_FQXJ01000014.1"/>
</dbReference>
<evidence type="ECO:0000259" key="1">
    <source>
        <dbReference type="Pfam" id="PF15919"/>
    </source>
</evidence>
<dbReference type="Gene3D" id="3.30.160.250">
    <property type="match status" value="1"/>
</dbReference>
<dbReference type="Pfam" id="PF15919">
    <property type="entry name" value="HicB_lk_antitox"/>
    <property type="match status" value="1"/>
</dbReference>
<dbReference type="AlphaFoldDB" id="A0A1M5ZSU0"/>
<accession>A0A1M5ZSU0</accession>
<name>A0A1M5ZSU0_9FIRM</name>